<sequence>LLFLSMKHGGSMMNVQRNRDIGYSALHDTGRNVTTEGGPDGGGGGQHAQQESVNAVSVCDCMTRAVQQKRSQFILPLIALRREACVPLILVYLSPGAEIPLHSVCVQIHLSCNGELRSRESKLSEAGPIHPSLEGIRFIITPLCVEMTGEWESTEARDGLDWNTPAGTEDISQPLNSISSLTTASVSPHIIAAAQESRVGGLEKKEGFAAYGKALYCVSGAEDVWMKPDVVASSSGLTVKEAILPIVVKPFVTSALKVAIELNTLIIFVICPGTRGLMHQSTDTDESIYCQVFTYIVVFSGKSCESLSSFHG</sequence>
<dbReference type="AlphaFoldDB" id="A0AAD9F415"/>
<evidence type="ECO:0000313" key="3">
    <source>
        <dbReference type="Proteomes" id="UP001228049"/>
    </source>
</evidence>
<proteinExistence type="predicted"/>
<dbReference type="Proteomes" id="UP001228049">
    <property type="component" value="Unassembled WGS sequence"/>
</dbReference>
<accession>A0AAD9F415</accession>
<evidence type="ECO:0000256" key="1">
    <source>
        <dbReference type="SAM" id="MobiDB-lite"/>
    </source>
</evidence>
<evidence type="ECO:0000313" key="2">
    <source>
        <dbReference type="EMBL" id="KAK1884945.1"/>
    </source>
</evidence>
<dbReference type="EMBL" id="JASDAP010000021">
    <property type="protein sequence ID" value="KAK1884945.1"/>
    <property type="molecule type" value="Genomic_DNA"/>
</dbReference>
<name>A0AAD9F415_DISEL</name>
<organism evidence="2 3">
    <name type="scientific">Dissostichus eleginoides</name>
    <name type="common">Patagonian toothfish</name>
    <name type="synonym">Dissostichus amissus</name>
    <dbReference type="NCBI Taxonomy" id="100907"/>
    <lineage>
        <taxon>Eukaryota</taxon>
        <taxon>Metazoa</taxon>
        <taxon>Chordata</taxon>
        <taxon>Craniata</taxon>
        <taxon>Vertebrata</taxon>
        <taxon>Euteleostomi</taxon>
        <taxon>Actinopterygii</taxon>
        <taxon>Neopterygii</taxon>
        <taxon>Teleostei</taxon>
        <taxon>Neoteleostei</taxon>
        <taxon>Acanthomorphata</taxon>
        <taxon>Eupercaria</taxon>
        <taxon>Perciformes</taxon>
        <taxon>Notothenioidei</taxon>
        <taxon>Nototheniidae</taxon>
        <taxon>Dissostichus</taxon>
    </lineage>
</organism>
<comment type="caution">
    <text evidence="2">The sequence shown here is derived from an EMBL/GenBank/DDBJ whole genome shotgun (WGS) entry which is preliminary data.</text>
</comment>
<protein>
    <submittedName>
        <fullName evidence="2">Uncharacterized protein</fullName>
    </submittedName>
</protein>
<keyword evidence="3" id="KW-1185">Reference proteome</keyword>
<feature type="region of interest" description="Disordered" evidence="1">
    <location>
        <begin position="28"/>
        <end position="49"/>
    </location>
</feature>
<feature type="non-terminal residue" evidence="2">
    <location>
        <position position="1"/>
    </location>
</feature>
<reference evidence="2" key="1">
    <citation type="submission" date="2023-04" db="EMBL/GenBank/DDBJ databases">
        <title>Chromosome-level genome of Chaenocephalus aceratus.</title>
        <authorList>
            <person name="Park H."/>
        </authorList>
    </citation>
    <scope>NUCLEOTIDE SEQUENCE</scope>
    <source>
        <strain evidence="2">DE</strain>
        <tissue evidence="2">Muscle</tissue>
    </source>
</reference>
<gene>
    <name evidence="2" type="ORF">KUDE01_031142</name>
</gene>